<dbReference type="Gene3D" id="2.30.60.10">
    <property type="entry name" value="Cyanovirin-N"/>
    <property type="match status" value="1"/>
</dbReference>
<dbReference type="InterPro" id="IPR036779">
    <property type="entry name" value="LysM_dom_sf"/>
</dbReference>
<dbReference type="SMART" id="SM01111">
    <property type="entry name" value="CVNH"/>
    <property type="match status" value="1"/>
</dbReference>
<reference evidence="4 5" key="1">
    <citation type="submission" date="2015-09" db="EMBL/GenBank/DDBJ databases">
        <title>Draft genome of a European isolate of the apple canker pathogen Neonectria ditissima.</title>
        <authorList>
            <person name="Gomez-Cortecero A."/>
            <person name="Harrison R.J."/>
            <person name="Armitage A.D."/>
        </authorList>
    </citation>
    <scope>NUCLEOTIDE SEQUENCE [LARGE SCALE GENOMIC DNA]</scope>
    <source>
        <strain evidence="4 5">R09/05</strain>
    </source>
</reference>
<dbReference type="InterPro" id="IPR018392">
    <property type="entry name" value="LysM"/>
</dbReference>
<dbReference type="PROSITE" id="PS51782">
    <property type="entry name" value="LYSM"/>
    <property type="match status" value="1"/>
</dbReference>
<feature type="compositionally biased region" description="Basic and acidic residues" evidence="2">
    <location>
        <begin position="1"/>
        <end position="15"/>
    </location>
</feature>
<feature type="compositionally biased region" description="Basic and acidic residues" evidence="2">
    <location>
        <begin position="54"/>
        <end position="114"/>
    </location>
</feature>
<dbReference type="Gene3D" id="3.10.350.10">
    <property type="entry name" value="LysM domain"/>
    <property type="match status" value="1"/>
</dbReference>
<evidence type="ECO:0000256" key="2">
    <source>
        <dbReference type="SAM" id="MobiDB-lite"/>
    </source>
</evidence>
<dbReference type="CDD" id="cd00118">
    <property type="entry name" value="LysM"/>
    <property type="match status" value="1"/>
</dbReference>
<keyword evidence="5" id="KW-1185">Reference proteome</keyword>
<dbReference type="OrthoDB" id="2107166at2759"/>
<name>A0A0P7BQS9_9HYPO</name>
<feature type="compositionally biased region" description="Gly residues" evidence="2">
    <location>
        <begin position="120"/>
        <end position="137"/>
    </location>
</feature>
<evidence type="ECO:0000313" key="4">
    <source>
        <dbReference type="EMBL" id="KPM43225.1"/>
    </source>
</evidence>
<feature type="compositionally biased region" description="Basic and acidic residues" evidence="2">
    <location>
        <begin position="181"/>
        <end position="191"/>
    </location>
</feature>
<evidence type="ECO:0000259" key="3">
    <source>
        <dbReference type="PROSITE" id="PS51782"/>
    </source>
</evidence>
<dbReference type="InterPro" id="IPR036673">
    <property type="entry name" value="Cyanovirin-N_sf"/>
</dbReference>
<evidence type="ECO:0000313" key="5">
    <source>
        <dbReference type="Proteomes" id="UP000050424"/>
    </source>
</evidence>
<feature type="domain" description="LysM" evidence="3">
    <location>
        <begin position="293"/>
        <end position="337"/>
    </location>
</feature>
<dbReference type="EMBL" id="LKCW01000036">
    <property type="protein sequence ID" value="KPM43225.1"/>
    <property type="molecule type" value="Genomic_DNA"/>
</dbReference>
<feature type="compositionally biased region" description="Basic residues" evidence="2">
    <location>
        <begin position="192"/>
        <end position="205"/>
    </location>
</feature>
<dbReference type="GO" id="GO:0019867">
    <property type="term" value="C:outer membrane"/>
    <property type="evidence" value="ECO:0007669"/>
    <property type="project" value="InterPro"/>
</dbReference>
<dbReference type="PANTHER" id="PTHR37014">
    <property type="entry name" value="EXPRESSION LETHALITY PROTEIN HEL10, PUTATIVE (AFU_ORTHOLOGUE AFUA_1G06580)-RELATED"/>
    <property type="match status" value="1"/>
</dbReference>
<dbReference type="Proteomes" id="UP000050424">
    <property type="component" value="Unassembled WGS sequence"/>
</dbReference>
<dbReference type="SUPFAM" id="SSF51322">
    <property type="entry name" value="Cyanovirin-N"/>
    <property type="match status" value="1"/>
</dbReference>
<comment type="similarity">
    <text evidence="1">Belongs to the secreted LysM effector family.</text>
</comment>
<evidence type="ECO:0000256" key="1">
    <source>
        <dbReference type="ARBA" id="ARBA00044955"/>
    </source>
</evidence>
<accession>A0A0P7BQS9</accession>
<feature type="compositionally biased region" description="Basic and acidic residues" evidence="2">
    <location>
        <begin position="214"/>
        <end position="224"/>
    </location>
</feature>
<dbReference type="SUPFAM" id="SSF54106">
    <property type="entry name" value="LysM domain"/>
    <property type="match status" value="1"/>
</dbReference>
<feature type="region of interest" description="Disordered" evidence="2">
    <location>
        <begin position="1"/>
        <end position="143"/>
    </location>
</feature>
<dbReference type="STRING" id="78410.A0A0P7BQS9"/>
<dbReference type="Pfam" id="PF05433">
    <property type="entry name" value="Rick_17kDa_Anti"/>
    <property type="match status" value="1"/>
</dbReference>
<comment type="caution">
    <text evidence="4">The sequence shown here is derived from an EMBL/GenBank/DDBJ whole genome shotgun (WGS) entry which is preliminary data.</text>
</comment>
<feature type="region of interest" description="Disordered" evidence="2">
    <location>
        <begin position="162"/>
        <end position="239"/>
    </location>
</feature>
<dbReference type="InterPro" id="IPR011058">
    <property type="entry name" value="Cyanovirin-N"/>
</dbReference>
<organism evidence="4 5">
    <name type="scientific">Neonectria ditissima</name>
    <dbReference type="NCBI Taxonomy" id="78410"/>
    <lineage>
        <taxon>Eukaryota</taxon>
        <taxon>Fungi</taxon>
        <taxon>Dikarya</taxon>
        <taxon>Ascomycota</taxon>
        <taxon>Pezizomycotina</taxon>
        <taxon>Sordariomycetes</taxon>
        <taxon>Hypocreomycetidae</taxon>
        <taxon>Hypocreales</taxon>
        <taxon>Nectriaceae</taxon>
        <taxon>Neonectria</taxon>
    </lineage>
</organism>
<dbReference type="AlphaFoldDB" id="A0A0P7BQS9"/>
<protein>
    <recommendedName>
        <fullName evidence="3">LysM domain-containing protein</fullName>
    </recommendedName>
</protein>
<dbReference type="PANTHER" id="PTHR37014:SF1">
    <property type="entry name" value="EXPRESSION LETHALITY PROTEIN HEL10, PUTATIVE (AFU_ORTHOLOGUE AFUA_1G06580)-RELATED"/>
    <property type="match status" value="1"/>
</dbReference>
<gene>
    <name evidence="4" type="ORF">AK830_g3372</name>
</gene>
<dbReference type="InterPro" id="IPR008816">
    <property type="entry name" value="Gly_zipper_2TM_dom"/>
</dbReference>
<dbReference type="Pfam" id="PF01476">
    <property type="entry name" value="LysM"/>
    <property type="match status" value="1"/>
</dbReference>
<sequence>MTNHNEYRDDYKNPRGDYPPSGGAADSYYNEASGGQQQQHNQPPPYGYSSQGDLRGRDDRRDDRRDDYDQRNDRRDDDRRDNRPGDYSRRDDRRDDYGRRDDGRDEIDGPDGERGLMGALAGGAAGAYGGHALGGKTGHSKTSGVVGALVGAFAGHKLQDTASDWKDERDEEKEEKKKRKDKDERRDDSNDRRRRRSRSRSRSRSSSRSSRSSSRGDRRRRDSSGPRSGHYAGHFTATSRDVRLDTHGDYSLTASCKRHDGSYQSSTISLDRILENDGGSFRWASGGHGRGPQSVTVQHGDTLRGIGARFGCSFEDISRHNGITNPDLIYPGQVLQIPGGGGDGGRLSDSAKHVRLVDGGQRLEAELRRDNGDWVRSSIILDERIKNDNGTLELV</sequence>
<proteinExistence type="inferred from homology"/>
<dbReference type="SMART" id="SM00257">
    <property type="entry name" value="LysM"/>
    <property type="match status" value="1"/>
</dbReference>
<dbReference type="Pfam" id="PF08881">
    <property type="entry name" value="CVNH"/>
    <property type="match status" value="1"/>
</dbReference>